<dbReference type="InterPro" id="IPR036770">
    <property type="entry name" value="Ankyrin_rpt-contain_sf"/>
</dbReference>
<dbReference type="AlphaFoldDB" id="A0A2K0W981"/>
<comment type="caution">
    <text evidence="4">The sequence shown here is derived from an EMBL/GenBank/DDBJ whole genome shotgun (WGS) entry which is preliminary data.</text>
</comment>
<reference evidence="4 5" key="1">
    <citation type="submission" date="2017-06" db="EMBL/GenBank/DDBJ databases">
        <title>Genome of Fusarium nygamai isolate CS10214.</title>
        <authorList>
            <person name="Gardiner D.M."/>
            <person name="Obanor F."/>
            <person name="Kazan K."/>
        </authorList>
    </citation>
    <scope>NUCLEOTIDE SEQUENCE [LARGE SCALE GENOMIC DNA]</scope>
    <source>
        <strain evidence="4 5">CS10214</strain>
    </source>
</reference>
<accession>A0A2K0W981</accession>
<feature type="repeat" description="ANK" evidence="3">
    <location>
        <begin position="455"/>
        <end position="487"/>
    </location>
</feature>
<sequence>MPKKIELVLEGQEGHEQDIISYLDSELEIGDSKLAHEVRAQIQEKASGVFMWVVLVAGILQQKYDQGRIHTLKQTLREIPGDLHELFRDILTRDDANKDELLLCIQWVLFARNPLKPEQLYFAIRSHAECTTCKWDRGEIGEVAIGNFILSSSKGLAEVTRVKKDPTVQFIHESVRDFLLKDGGLRVILETSEDISAVCHDQLKRCCYRYTQSYTEENGLPESDTKHHLAETRDAADIKFPFLRYAVQNVIYHANAAGEGHISQTKFLETFQLETWIQHNNVFQDKDVRRHTTGASLLYLLAEYNFGSLIDSHRGSQSCFDIEGERYGAPILAAMATGSQLTVWRLLKRETREEPATSHLHSLCSDYDVERKVKHKIGRSFKFKPQLGLLYYLLHEDDLIAASVAIASSKPYTYINIPAVRETLFSVAIMCSYDVCSTFRFLIENGADIEAVNMGWLTPLCLAAGKGSVAAVALLLEKGANVEHTRFRGRKPLMYAAASGSEECIQMLISGGANVAAIDHYGCTALVWLLRQQGVTETKVKMLLSHDTADIPEFKGTTPLMLSVKHSLSIMKQLLNRGVDINWIDDRGQSALLLAVKLKAKGQARLLIDSGAYPDIFDTNNHRTALSYAVSSQYHDITFAPQGHLDMESAYHGGYLPSSIAEALLIRGAAVDKHDIKGRTPLSYAAYNGGSAELISLLLSYGANVHHADDSGRTPLSYAASSHEPDAKNCLRLLLDAGAIPDKIDKAGKTALSYATTDEIRDLLSNYP</sequence>
<protein>
    <submittedName>
        <fullName evidence="4">Uncharacterized protein</fullName>
    </submittedName>
</protein>
<dbReference type="PROSITE" id="PS50088">
    <property type="entry name" value="ANK_REPEAT"/>
    <property type="match status" value="4"/>
</dbReference>
<proteinExistence type="predicted"/>
<dbReference type="EMBL" id="MTQA01000099">
    <property type="protein sequence ID" value="PNP78791.1"/>
    <property type="molecule type" value="Genomic_DNA"/>
</dbReference>
<feature type="repeat" description="ANK" evidence="3">
    <location>
        <begin position="488"/>
        <end position="520"/>
    </location>
</feature>
<dbReference type="STRING" id="42673.A0A2K0W981"/>
<feature type="repeat" description="ANK" evidence="3">
    <location>
        <begin position="711"/>
        <end position="746"/>
    </location>
</feature>
<dbReference type="Proteomes" id="UP000236664">
    <property type="component" value="Unassembled WGS sequence"/>
</dbReference>
<dbReference type="InterPro" id="IPR002110">
    <property type="entry name" value="Ankyrin_rpt"/>
</dbReference>
<keyword evidence="1" id="KW-0677">Repeat</keyword>
<dbReference type="Gene3D" id="1.25.40.20">
    <property type="entry name" value="Ankyrin repeat-containing domain"/>
    <property type="match status" value="2"/>
</dbReference>
<gene>
    <name evidence="4" type="ORF">FNYG_07933</name>
</gene>
<evidence type="ECO:0000256" key="2">
    <source>
        <dbReference type="ARBA" id="ARBA00023043"/>
    </source>
</evidence>
<name>A0A2K0W981_GIBNY</name>
<feature type="repeat" description="ANK" evidence="3">
    <location>
        <begin position="677"/>
        <end position="710"/>
    </location>
</feature>
<dbReference type="PROSITE" id="PS50297">
    <property type="entry name" value="ANK_REP_REGION"/>
    <property type="match status" value="4"/>
</dbReference>
<evidence type="ECO:0000256" key="3">
    <source>
        <dbReference type="PROSITE-ProRule" id="PRU00023"/>
    </source>
</evidence>
<keyword evidence="2 3" id="KW-0040">ANK repeat</keyword>
<dbReference type="Pfam" id="PF12796">
    <property type="entry name" value="Ank_2"/>
    <property type="match status" value="3"/>
</dbReference>
<dbReference type="InterPro" id="IPR050889">
    <property type="entry name" value="Dendritic_Spine_Reg/Scaffold"/>
</dbReference>
<dbReference type="PANTHER" id="PTHR24166:SF48">
    <property type="entry name" value="PROTEIN VAPYRIN"/>
    <property type="match status" value="1"/>
</dbReference>
<dbReference type="OrthoDB" id="194358at2759"/>
<dbReference type="PANTHER" id="PTHR24166">
    <property type="entry name" value="ROLLING PEBBLES, ISOFORM B"/>
    <property type="match status" value="1"/>
</dbReference>
<dbReference type="SMART" id="SM00248">
    <property type="entry name" value="ANK"/>
    <property type="match status" value="9"/>
</dbReference>
<evidence type="ECO:0000313" key="4">
    <source>
        <dbReference type="EMBL" id="PNP78791.1"/>
    </source>
</evidence>
<evidence type="ECO:0000313" key="5">
    <source>
        <dbReference type="Proteomes" id="UP000236664"/>
    </source>
</evidence>
<keyword evidence="5" id="KW-1185">Reference proteome</keyword>
<organism evidence="4 5">
    <name type="scientific">Gibberella nygamai</name>
    <name type="common">Bean root rot disease fungus</name>
    <name type="synonym">Fusarium nygamai</name>
    <dbReference type="NCBI Taxonomy" id="42673"/>
    <lineage>
        <taxon>Eukaryota</taxon>
        <taxon>Fungi</taxon>
        <taxon>Dikarya</taxon>
        <taxon>Ascomycota</taxon>
        <taxon>Pezizomycotina</taxon>
        <taxon>Sordariomycetes</taxon>
        <taxon>Hypocreomycetidae</taxon>
        <taxon>Hypocreales</taxon>
        <taxon>Nectriaceae</taxon>
        <taxon>Fusarium</taxon>
        <taxon>Fusarium fujikuroi species complex</taxon>
    </lineage>
</organism>
<evidence type="ECO:0000256" key="1">
    <source>
        <dbReference type="ARBA" id="ARBA00022737"/>
    </source>
</evidence>
<dbReference type="SUPFAM" id="SSF48403">
    <property type="entry name" value="Ankyrin repeat"/>
    <property type="match status" value="1"/>
</dbReference>